<comment type="caution">
    <text evidence="1">The sequence shown here is derived from an EMBL/GenBank/DDBJ whole genome shotgun (WGS) entry which is preliminary data.</text>
</comment>
<organism evidence="1 2">
    <name type="scientific">Enterococcus faecium SD2A-2</name>
    <dbReference type="NCBI Taxonomy" id="1244154"/>
    <lineage>
        <taxon>Bacteria</taxon>
        <taxon>Bacillati</taxon>
        <taxon>Bacillota</taxon>
        <taxon>Bacilli</taxon>
        <taxon>Lactobacillales</taxon>
        <taxon>Enterococcaceae</taxon>
        <taxon>Enterococcus</taxon>
    </lineage>
</organism>
<sequence length="45" mass="5547">MFCGWLILLPQNQQDKRRLNKRLFFLWSDSSNKRKENNLSICLYE</sequence>
<dbReference type="EMBL" id="ATIT01000078">
    <property type="protein sequence ID" value="EPI13282.1"/>
    <property type="molecule type" value="Genomic_DNA"/>
</dbReference>
<name>A0AB73A9Y0_ENTFC</name>
<evidence type="ECO:0000313" key="2">
    <source>
        <dbReference type="Proteomes" id="UP000014622"/>
    </source>
</evidence>
<protein>
    <submittedName>
        <fullName evidence="1">Uncharacterized protein</fullName>
    </submittedName>
</protein>
<dbReference type="AlphaFoldDB" id="A0AB73A9Y0"/>
<gene>
    <name evidence="1" type="ORF">D356_01291</name>
</gene>
<reference evidence="1 2" key="1">
    <citation type="submission" date="2013-06" db="EMBL/GenBank/DDBJ databases">
        <authorList>
            <person name="Weinstock G."/>
            <person name="Sodergren E."/>
            <person name="Lobos E.A."/>
            <person name="Fulton L."/>
            <person name="Fulton R."/>
            <person name="Courtney L."/>
            <person name="Fronick C."/>
            <person name="O'Laughlin M."/>
            <person name="Godfrey J."/>
            <person name="Wilson R.M."/>
            <person name="Miner T."/>
            <person name="Farmer C."/>
            <person name="Delehaunty K."/>
            <person name="Cordes M."/>
            <person name="Minx P."/>
            <person name="Tomlinson C."/>
            <person name="Chen J."/>
            <person name="Wollam A."/>
            <person name="Pepin K.H."/>
            <person name="Bhonagiri V."/>
            <person name="Zhang X."/>
            <person name="Warren W."/>
            <person name="Mitreva M."/>
            <person name="Mardis E.R."/>
            <person name="Wilson R.K."/>
        </authorList>
    </citation>
    <scope>NUCLEOTIDE SEQUENCE [LARGE SCALE GENOMIC DNA]</scope>
    <source>
        <strain evidence="1 2">SD2A-2</strain>
    </source>
</reference>
<evidence type="ECO:0000313" key="1">
    <source>
        <dbReference type="EMBL" id="EPI13282.1"/>
    </source>
</evidence>
<dbReference type="Proteomes" id="UP000014622">
    <property type="component" value="Unassembled WGS sequence"/>
</dbReference>
<accession>A0AB73A9Y0</accession>
<proteinExistence type="predicted"/>